<proteinExistence type="predicted"/>
<dbReference type="OrthoDB" id="276769at2759"/>
<dbReference type="GeneID" id="26905665"/>
<dbReference type="GeneID" id="26904832"/>
<sequence length="606" mass="68311">MGLSISELHDEIRRMQGLPPGQIHGDPSRWPLHLKDVTLADIPAIKAMPSAKTSTAVDLNRALEYLEEGIFRFYHTARTISSTKMQQDDLLMAVRKGKFERCPVGFEQPLAADTHSMAVFWVPEHKGRRRLITQPALNGPVRKETVPKILRPSRLGIRQDLAAARYMFQIDFDAFYEAIPLPESVRNFFVFRVRSQFFRCCTLPTGARWSVAVGQAITSKIVDIDTPVFIHTMIDNILIAGRIGQEGAFCSAVRRIVERIKTARLKTTPSTEEVEALSDARLLDLAKGPNTFLGEEYEWREDRRVVRNSVKSVAKLKLALQKTAYTNRQFVSMIALIMYMLHTTRLNPAGSYYLMSVYRGIFAQVDRGRLWDEPLAFVSEKAKEALATLGEKLLRNDWWDIAPRIATPMDDSAYDLIVYTDASRMGWGAILSWRDGTTESMQQRWLSEGQPVNEEGLPAKGLATHFAAKHSAHSEPRAVGCILRELRREGIPRGTRNAIVTDHSAIAYAQRRLNGFGGIGRGYALNKLYEQTNQLFHEEGVVVLFFYINEKSNPADTFSRNFGADVEEGVLRRLIDGPSLPQLIQTAAFGLERAEVRTVGFEASRP</sequence>
<dbReference type="RefSeq" id="XP_015657998.1">
    <property type="nucleotide sequence ID" value="XM_015803356.1"/>
</dbReference>
<dbReference type="EMBL" id="LGTL01000010">
    <property type="protein sequence ID" value="KPA79559.1"/>
    <property type="molecule type" value="Genomic_DNA"/>
</dbReference>
<dbReference type="AlphaFoldDB" id="A0A0M9G092"/>
<organism evidence="1 3">
    <name type="scientific">Leptomonas pyrrhocoris</name>
    <name type="common">Firebug parasite</name>
    <dbReference type="NCBI Taxonomy" id="157538"/>
    <lineage>
        <taxon>Eukaryota</taxon>
        <taxon>Discoba</taxon>
        <taxon>Euglenozoa</taxon>
        <taxon>Kinetoplastea</taxon>
        <taxon>Metakinetoplastina</taxon>
        <taxon>Trypanosomatida</taxon>
        <taxon>Trypanosomatidae</taxon>
        <taxon>Leishmaniinae</taxon>
        <taxon>Leptomonas</taxon>
    </lineage>
</organism>
<dbReference type="Gene3D" id="3.30.70.270">
    <property type="match status" value="1"/>
</dbReference>
<dbReference type="VEuPathDB" id="TriTrypDB:LpyrH10_07_3480"/>
<dbReference type="Proteomes" id="UP000037923">
    <property type="component" value="Unassembled WGS sequence"/>
</dbReference>
<keyword evidence="3" id="KW-1185">Reference proteome</keyword>
<accession>A0A0M9G092</accession>
<dbReference type="SUPFAM" id="SSF56672">
    <property type="entry name" value="DNA/RNA polymerases"/>
    <property type="match status" value="1"/>
</dbReference>
<reference evidence="1 3" key="1">
    <citation type="submission" date="2015-07" db="EMBL/GenBank/DDBJ databases">
        <title>High-quality genome of monoxenous trypanosomatid Leptomonas pyrrhocoris.</title>
        <authorList>
            <person name="Flegontov P."/>
            <person name="Butenko A."/>
            <person name="Firsov S."/>
            <person name="Vlcek C."/>
            <person name="Logacheva M.D."/>
            <person name="Field M."/>
            <person name="Filatov D."/>
            <person name="Flegontova O."/>
            <person name="Gerasimov E."/>
            <person name="Jackson A.P."/>
            <person name="Kelly S."/>
            <person name="Opperdoes F."/>
            <person name="O'Reilly A."/>
            <person name="Votypka J."/>
            <person name="Yurchenko V."/>
            <person name="Lukes J."/>
        </authorList>
    </citation>
    <scope>NUCLEOTIDE SEQUENCE [LARGE SCALE GENOMIC DNA]</scope>
    <source>
        <strain evidence="1">H10</strain>
    </source>
</reference>
<dbReference type="EMBL" id="LGTL01000007">
    <property type="protein sequence ID" value="KPA81205.1"/>
    <property type="molecule type" value="Genomic_DNA"/>
</dbReference>
<comment type="caution">
    <text evidence="1">The sequence shown here is derived from an EMBL/GenBank/DDBJ whole genome shotgun (WGS) entry which is preliminary data.</text>
</comment>
<evidence type="ECO:0000313" key="3">
    <source>
        <dbReference type="Proteomes" id="UP000037923"/>
    </source>
</evidence>
<gene>
    <name evidence="2" type="ORF">ABB37_04541</name>
    <name evidence="1" type="ORF">ABB37_05375</name>
</gene>
<dbReference type="VEuPathDB" id="TriTrypDB:LpyrH10_10_1440"/>
<evidence type="ECO:0000313" key="2">
    <source>
        <dbReference type="EMBL" id="KPA81205.1"/>
    </source>
</evidence>
<dbReference type="OMA" id="SACARTY"/>
<dbReference type="InterPro" id="IPR043128">
    <property type="entry name" value="Rev_trsase/Diguanyl_cyclase"/>
</dbReference>
<dbReference type="RefSeq" id="XP_015659644.1">
    <property type="nucleotide sequence ID" value="XM_015802243.1"/>
</dbReference>
<dbReference type="Gene3D" id="3.10.10.10">
    <property type="entry name" value="HIV Type 1 Reverse Transcriptase, subunit A, domain 1"/>
    <property type="match status" value="1"/>
</dbReference>
<protein>
    <submittedName>
        <fullName evidence="1">TATE DNA transposon</fullName>
    </submittedName>
</protein>
<dbReference type="InterPro" id="IPR043502">
    <property type="entry name" value="DNA/RNA_pol_sf"/>
</dbReference>
<name>A0A0M9G092_LEPPY</name>
<evidence type="ECO:0000313" key="1">
    <source>
        <dbReference type="EMBL" id="KPA79559.1"/>
    </source>
</evidence>